<dbReference type="Pfam" id="PF07729">
    <property type="entry name" value="FCD"/>
    <property type="match status" value="1"/>
</dbReference>
<dbReference type="PANTHER" id="PTHR43537">
    <property type="entry name" value="TRANSCRIPTIONAL REGULATOR, GNTR FAMILY"/>
    <property type="match status" value="1"/>
</dbReference>
<dbReference type="Proteomes" id="UP000632222">
    <property type="component" value="Unassembled WGS sequence"/>
</dbReference>
<reference evidence="6" key="1">
    <citation type="journal article" date="2019" name="Int. J. Syst. Evol. Microbiol.">
        <title>The Global Catalogue of Microorganisms (GCM) 10K type strain sequencing project: providing services to taxonomists for standard genome sequencing and annotation.</title>
        <authorList>
            <consortium name="The Broad Institute Genomics Platform"/>
            <consortium name="The Broad Institute Genome Sequencing Center for Infectious Disease"/>
            <person name="Wu L."/>
            <person name="Ma J."/>
        </authorList>
    </citation>
    <scope>NUCLEOTIDE SEQUENCE [LARGE SCALE GENOMIC DNA]</scope>
    <source>
        <strain evidence="6">JCM 14370</strain>
    </source>
</reference>
<dbReference type="InterPro" id="IPR008920">
    <property type="entry name" value="TF_FadR/GntR_C"/>
</dbReference>
<evidence type="ECO:0000259" key="4">
    <source>
        <dbReference type="PROSITE" id="PS50949"/>
    </source>
</evidence>
<evidence type="ECO:0000256" key="2">
    <source>
        <dbReference type="ARBA" id="ARBA00023125"/>
    </source>
</evidence>
<dbReference type="PANTHER" id="PTHR43537:SF24">
    <property type="entry name" value="GLUCONATE OPERON TRANSCRIPTIONAL REPRESSOR"/>
    <property type="match status" value="1"/>
</dbReference>
<protein>
    <submittedName>
        <fullName evidence="5">GntR family transcriptional regulator</fullName>
    </submittedName>
</protein>
<sequence>MPAGFLKRNNINHETYLLLRRAILENQIPPGSKMVVQTLAEQYQVSATPIKEALAALHHEGLVEAIPRRGYFIPHLDAEDVREIYQLRAVVEGLAARLAALKQHKPTLKKLQKVMEQMEQAAQRSDINAYSHTDLDLHQIIWEGSGHKRLLKTAETLRGQIQKVIAASSLLPNRLHDGTAEHQRIVEAILQGHADLAEKAMRDHLEGAGELMYAHLSRK</sequence>
<name>A0ABQ2CWE4_9DEIO</name>
<gene>
    <name evidence="5" type="ORF">GCM10008938_06270</name>
</gene>
<dbReference type="InterPro" id="IPR036390">
    <property type="entry name" value="WH_DNA-bd_sf"/>
</dbReference>
<feature type="domain" description="HTH gntR-type" evidence="4">
    <location>
        <begin position="9"/>
        <end position="76"/>
    </location>
</feature>
<keyword evidence="3" id="KW-0804">Transcription</keyword>
<organism evidence="5 6">
    <name type="scientific">Deinococcus roseus</name>
    <dbReference type="NCBI Taxonomy" id="392414"/>
    <lineage>
        <taxon>Bacteria</taxon>
        <taxon>Thermotogati</taxon>
        <taxon>Deinococcota</taxon>
        <taxon>Deinococci</taxon>
        <taxon>Deinococcales</taxon>
        <taxon>Deinococcaceae</taxon>
        <taxon>Deinococcus</taxon>
    </lineage>
</organism>
<keyword evidence="1" id="KW-0805">Transcription regulation</keyword>
<evidence type="ECO:0000313" key="6">
    <source>
        <dbReference type="Proteomes" id="UP000632222"/>
    </source>
</evidence>
<proteinExistence type="predicted"/>
<dbReference type="RefSeq" id="WP_188999766.1">
    <property type="nucleotide sequence ID" value="NZ_BMOD01000002.1"/>
</dbReference>
<dbReference type="SMART" id="SM00345">
    <property type="entry name" value="HTH_GNTR"/>
    <property type="match status" value="1"/>
</dbReference>
<dbReference type="Gene3D" id="1.20.120.530">
    <property type="entry name" value="GntR ligand-binding domain-like"/>
    <property type="match status" value="1"/>
</dbReference>
<dbReference type="CDD" id="cd07377">
    <property type="entry name" value="WHTH_GntR"/>
    <property type="match status" value="1"/>
</dbReference>
<dbReference type="SMART" id="SM00895">
    <property type="entry name" value="FCD"/>
    <property type="match status" value="1"/>
</dbReference>
<dbReference type="InterPro" id="IPR036388">
    <property type="entry name" value="WH-like_DNA-bd_sf"/>
</dbReference>
<dbReference type="InterPro" id="IPR000524">
    <property type="entry name" value="Tscrpt_reg_HTH_GntR"/>
</dbReference>
<keyword evidence="2" id="KW-0238">DNA-binding</keyword>
<comment type="caution">
    <text evidence="5">The sequence shown here is derived from an EMBL/GenBank/DDBJ whole genome shotgun (WGS) entry which is preliminary data.</text>
</comment>
<dbReference type="Gene3D" id="1.10.10.10">
    <property type="entry name" value="Winged helix-like DNA-binding domain superfamily/Winged helix DNA-binding domain"/>
    <property type="match status" value="1"/>
</dbReference>
<dbReference type="InterPro" id="IPR011711">
    <property type="entry name" value="GntR_C"/>
</dbReference>
<dbReference type="PROSITE" id="PS50949">
    <property type="entry name" value="HTH_GNTR"/>
    <property type="match status" value="1"/>
</dbReference>
<dbReference type="SUPFAM" id="SSF48008">
    <property type="entry name" value="GntR ligand-binding domain-like"/>
    <property type="match status" value="1"/>
</dbReference>
<evidence type="ECO:0000313" key="5">
    <source>
        <dbReference type="EMBL" id="GGJ22794.1"/>
    </source>
</evidence>
<evidence type="ECO:0000256" key="3">
    <source>
        <dbReference type="ARBA" id="ARBA00023163"/>
    </source>
</evidence>
<dbReference type="SUPFAM" id="SSF46785">
    <property type="entry name" value="Winged helix' DNA-binding domain"/>
    <property type="match status" value="1"/>
</dbReference>
<dbReference type="Pfam" id="PF00392">
    <property type="entry name" value="GntR"/>
    <property type="match status" value="1"/>
</dbReference>
<evidence type="ECO:0000256" key="1">
    <source>
        <dbReference type="ARBA" id="ARBA00023015"/>
    </source>
</evidence>
<dbReference type="EMBL" id="BMOD01000002">
    <property type="protein sequence ID" value="GGJ22794.1"/>
    <property type="molecule type" value="Genomic_DNA"/>
</dbReference>
<accession>A0ABQ2CWE4</accession>
<keyword evidence="6" id="KW-1185">Reference proteome</keyword>